<proteinExistence type="predicted"/>
<protein>
    <submittedName>
        <fullName evidence="3">Uncharacterized protein</fullName>
    </submittedName>
</protein>
<keyword evidence="2" id="KW-0472">Membrane</keyword>
<keyword evidence="2" id="KW-0812">Transmembrane</keyword>
<feature type="transmembrane region" description="Helical" evidence="2">
    <location>
        <begin position="12"/>
        <end position="32"/>
    </location>
</feature>
<sequence length="78" mass="8411">MSDQPSSSLKAVCLYFGIVSAGLASLALTVALHDRPVDNKTTNADPCEELKQRPVSDENPALKTLECGLRHGLSLRYP</sequence>
<keyword evidence="2" id="KW-1133">Transmembrane helix</keyword>
<dbReference type="AlphaFoldDB" id="A0A7T5UHU5"/>
<reference evidence="3 4" key="1">
    <citation type="submission" date="2020-07" db="EMBL/GenBank/DDBJ databases">
        <title>Huge and variable diversity of episymbiotic CPR bacteria and DPANN archaea in groundwater ecosystems.</title>
        <authorList>
            <person name="He C.Y."/>
            <person name="Keren R."/>
            <person name="Whittaker M."/>
            <person name="Farag I.F."/>
            <person name="Doudna J."/>
            <person name="Cate J.H.D."/>
            <person name="Banfield J.F."/>
        </authorList>
    </citation>
    <scope>NUCLEOTIDE SEQUENCE [LARGE SCALE GENOMIC DNA]</scope>
    <source>
        <strain evidence="3">NC_groundwater_70_Ag_B-0.1um_54_66</strain>
    </source>
</reference>
<dbReference type="Proteomes" id="UP000595362">
    <property type="component" value="Chromosome"/>
</dbReference>
<feature type="region of interest" description="Disordered" evidence="1">
    <location>
        <begin position="37"/>
        <end position="56"/>
    </location>
</feature>
<dbReference type="EMBL" id="CP066681">
    <property type="protein sequence ID" value="QQG37276.1"/>
    <property type="molecule type" value="Genomic_DNA"/>
</dbReference>
<evidence type="ECO:0000313" key="3">
    <source>
        <dbReference type="EMBL" id="QQG37276.1"/>
    </source>
</evidence>
<name>A0A7T5UHU5_9BACT</name>
<accession>A0A7T5UHU5</accession>
<evidence type="ECO:0000256" key="1">
    <source>
        <dbReference type="SAM" id="MobiDB-lite"/>
    </source>
</evidence>
<evidence type="ECO:0000313" key="4">
    <source>
        <dbReference type="Proteomes" id="UP000595362"/>
    </source>
</evidence>
<gene>
    <name evidence="3" type="ORF">HYS17_05810</name>
</gene>
<evidence type="ECO:0000256" key="2">
    <source>
        <dbReference type="SAM" id="Phobius"/>
    </source>
</evidence>
<organism evidence="3 4">
    <name type="scientific">Micavibrio aeruginosavorus</name>
    <dbReference type="NCBI Taxonomy" id="349221"/>
    <lineage>
        <taxon>Bacteria</taxon>
        <taxon>Pseudomonadati</taxon>
        <taxon>Bdellovibrionota</taxon>
        <taxon>Bdellovibrionia</taxon>
        <taxon>Bdellovibrionales</taxon>
        <taxon>Pseudobdellovibrionaceae</taxon>
        <taxon>Micavibrio</taxon>
    </lineage>
</organism>